<dbReference type="EMBL" id="CP034752">
    <property type="protein sequence ID" value="QBH98423.1"/>
    <property type="molecule type" value="Genomic_DNA"/>
</dbReference>
<organism evidence="1 2">
    <name type="scientific">Limnobaculum zhutongyuii</name>
    <dbReference type="NCBI Taxonomy" id="2498113"/>
    <lineage>
        <taxon>Bacteria</taxon>
        <taxon>Pseudomonadati</taxon>
        <taxon>Pseudomonadota</taxon>
        <taxon>Gammaproteobacteria</taxon>
        <taxon>Enterobacterales</taxon>
        <taxon>Budviciaceae</taxon>
        <taxon>Limnobaculum</taxon>
    </lineage>
</organism>
<accession>A0A411WQ87</accession>
<gene>
    <name evidence="1" type="ORF">EKN56_19725</name>
</gene>
<reference evidence="1 2" key="1">
    <citation type="submission" date="2019-03" db="EMBL/GenBank/DDBJ databases">
        <title>Pragia sp. nov. isolated from the gut tract of Carduelis flavirostris.</title>
        <authorList>
            <person name="Ge Y."/>
        </authorList>
    </citation>
    <scope>NUCLEOTIDE SEQUENCE [LARGE SCALE GENOMIC DNA]</scope>
    <source>
        <strain evidence="1 2">CF-458</strain>
    </source>
</reference>
<dbReference type="AlphaFoldDB" id="A0A411WQ87"/>
<protein>
    <submittedName>
        <fullName evidence="1">Uncharacterized protein</fullName>
    </submittedName>
</protein>
<evidence type="ECO:0000313" key="2">
    <source>
        <dbReference type="Proteomes" id="UP000293154"/>
    </source>
</evidence>
<name>A0A411WQ87_9GAMM</name>
<keyword evidence="2" id="KW-1185">Reference proteome</keyword>
<proteinExistence type="predicted"/>
<evidence type="ECO:0000313" key="1">
    <source>
        <dbReference type="EMBL" id="QBH98423.1"/>
    </source>
</evidence>
<dbReference type="Proteomes" id="UP000293154">
    <property type="component" value="Chromosome"/>
</dbReference>
<dbReference type="OrthoDB" id="9868308at2"/>
<sequence>MKLTISQISKSNKPLNNPKVVFVRANSPDSPNLIYLIAMTNCNPSVEDSLELPDEFELERPTKKKVKLNGIPVRLTTVVETGNESKIIGAEILHLEL</sequence>
<dbReference type="RefSeq" id="WP_130593348.1">
    <property type="nucleotide sequence ID" value="NZ_CP034752.1"/>
</dbReference>
<dbReference type="KEGG" id="prag:EKN56_19725"/>